<dbReference type="InterPro" id="IPR054384">
    <property type="entry name" value="SecDF_P1_head"/>
</dbReference>
<feature type="transmembrane region" description="Helical" evidence="7">
    <location>
        <begin position="18"/>
        <end position="39"/>
    </location>
</feature>
<evidence type="ECO:0000256" key="1">
    <source>
        <dbReference type="ARBA" id="ARBA00001947"/>
    </source>
</evidence>
<evidence type="ECO:0000256" key="5">
    <source>
        <dbReference type="ARBA" id="ARBA00022833"/>
    </source>
</evidence>
<feature type="transmembrane region" description="Helical" evidence="7">
    <location>
        <begin position="54"/>
        <end position="71"/>
    </location>
</feature>
<dbReference type="Pfam" id="PF22599">
    <property type="entry name" value="SecDF_P1_head"/>
    <property type="match status" value="1"/>
</dbReference>
<feature type="transmembrane region" description="Helical" evidence="7">
    <location>
        <begin position="380"/>
        <end position="403"/>
    </location>
</feature>
<evidence type="ECO:0000256" key="7">
    <source>
        <dbReference type="SAM" id="Phobius"/>
    </source>
</evidence>
<keyword evidence="4" id="KW-0378">Hydrolase</keyword>
<evidence type="ECO:0000256" key="4">
    <source>
        <dbReference type="ARBA" id="ARBA00022801"/>
    </source>
</evidence>
<keyword evidence="5" id="KW-0862">Zinc</keyword>
<gene>
    <name evidence="10" type="ORF">C8D87_109306</name>
</gene>
<comment type="cofactor">
    <cofactor evidence="1">
        <name>Zn(2+)</name>
        <dbReference type="ChEBI" id="CHEBI:29105"/>
    </cofactor>
</comment>
<sequence length="676" mass="73223">MTEPKPQVSPRALPSEMILLLLLLAVTVLLNVLFIANWLSGLERGGAGTFLQKLQMLLTPGLAVYGIYAAIRIRRSTRLSETGLREADKAVTDLVLEVNPPRRVDVRLGKRLGGRAYVTGPPRKPIIVLGPELLALHAMPGQRKAVFDAVVRHELAHVHAGDLWWYQLATVLRMANLSTGFFALLVLWLDVLLDRGDITSFLVSTLRLAALTLLTELIARAFLRAREHAADQHAAEFGVEGLLAAVQAHQTEQTRSVVRSWLRRHPGADERSQALTNPMRLLASPIGQVLLGGAAAGAAFVTLQDLLLSGSTDDRATPVITGVVIGIPLTLFAAFYLWRASWQEDRNRLRPLLTAAALLAGLVIGSHLPLYTRIFDQAPIGIPIAPSVLLAFALGTSGLCWWLDALSTSWRKSDPSASRMPVFLRFAVPSACLAGGWLFAVLWTWSARLRGVHLACPLEEAKSTPICQSSTPQSDIALKVAADFGFTFWSILTLLVIAATLVVPHHLRTRTLRPAAFALAAVLVVLAALWTTRSTAPLNRARAEFRPVLETATADASDCTKPLTDNTLPLVRCSADGSERLTLGPAAMSTVDIADAEAEQTTTGYAIRLEFTAEGRQRWTDLTRTNVGKRLAFLVDGELLSAPEIRQPLTGGTAQLPGPFTSLDQARKVADAIQGN</sequence>
<feature type="transmembrane region" description="Helical" evidence="7">
    <location>
        <begin position="201"/>
        <end position="223"/>
    </location>
</feature>
<protein>
    <submittedName>
        <fullName evidence="10">Peptidase M48-like protein</fullName>
    </submittedName>
</protein>
<feature type="transmembrane region" description="Helical" evidence="7">
    <location>
        <begin position="281"/>
        <end position="303"/>
    </location>
</feature>
<keyword evidence="7" id="KW-0812">Transmembrane</keyword>
<feature type="transmembrane region" description="Helical" evidence="7">
    <location>
        <begin position="423"/>
        <end position="445"/>
    </location>
</feature>
<accession>A0ABX9E0P1</accession>
<proteinExistence type="predicted"/>
<organism evidence="10 11">
    <name type="scientific">Lentzea atacamensis</name>
    <dbReference type="NCBI Taxonomy" id="531938"/>
    <lineage>
        <taxon>Bacteria</taxon>
        <taxon>Bacillati</taxon>
        <taxon>Actinomycetota</taxon>
        <taxon>Actinomycetes</taxon>
        <taxon>Pseudonocardiales</taxon>
        <taxon>Pseudonocardiaceae</taxon>
        <taxon>Lentzea</taxon>
    </lineage>
</organism>
<feature type="transmembrane region" description="Helical" evidence="7">
    <location>
        <begin position="484"/>
        <end position="503"/>
    </location>
</feature>
<reference evidence="10 11" key="1">
    <citation type="submission" date="2018-06" db="EMBL/GenBank/DDBJ databases">
        <title>Genomic Encyclopedia of Type Strains, Phase IV (KMG-IV): sequencing the most valuable type-strain genomes for metagenomic binning, comparative biology and taxonomic classification.</title>
        <authorList>
            <person name="Goeker M."/>
        </authorList>
    </citation>
    <scope>NUCLEOTIDE SEQUENCE [LARGE SCALE GENOMIC DNA]</scope>
    <source>
        <strain evidence="10 11">DSM 45479</strain>
    </source>
</reference>
<feature type="transmembrane region" description="Helical" evidence="7">
    <location>
        <begin position="349"/>
        <end position="368"/>
    </location>
</feature>
<keyword evidence="11" id="KW-1185">Reference proteome</keyword>
<dbReference type="Gene3D" id="3.30.1360.200">
    <property type="match status" value="1"/>
</dbReference>
<keyword evidence="2" id="KW-0645">Protease</keyword>
<evidence type="ECO:0000259" key="9">
    <source>
        <dbReference type="Pfam" id="PF22599"/>
    </source>
</evidence>
<comment type="caution">
    <text evidence="10">The sequence shown here is derived from an EMBL/GenBank/DDBJ whole genome shotgun (WGS) entry which is preliminary data.</text>
</comment>
<evidence type="ECO:0000256" key="3">
    <source>
        <dbReference type="ARBA" id="ARBA00022723"/>
    </source>
</evidence>
<name>A0ABX9E0P1_9PSEU</name>
<keyword evidence="3" id="KW-0479">Metal-binding</keyword>
<feature type="transmembrane region" description="Helical" evidence="7">
    <location>
        <begin position="515"/>
        <end position="532"/>
    </location>
</feature>
<evidence type="ECO:0000256" key="6">
    <source>
        <dbReference type="ARBA" id="ARBA00023049"/>
    </source>
</evidence>
<dbReference type="EMBL" id="QLTT01000009">
    <property type="protein sequence ID" value="RAS61859.1"/>
    <property type="molecule type" value="Genomic_DNA"/>
</dbReference>
<keyword evidence="7" id="KW-0472">Membrane</keyword>
<keyword evidence="7" id="KW-1133">Transmembrane helix</keyword>
<feature type="domain" description="SecDF P1 head subdomain" evidence="9">
    <location>
        <begin position="586"/>
        <end position="673"/>
    </location>
</feature>
<dbReference type="InterPro" id="IPR001915">
    <property type="entry name" value="Peptidase_M48"/>
</dbReference>
<keyword evidence="6" id="KW-0482">Metalloprotease</keyword>
<feature type="transmembrane region" description="Helical" evidence="7">
    <location>
        <begin position="171"/>
        <end position="189"/>
    </location>
</feature>
<feature type="transmembrane region" description="Helical" evidence="7">
    <location>
        <begin position="315"/>
        <end position="337"/>
    </location>
</feature>
<evidence type="ECO:0000313" key="11">
    <source>
        <dbReference type="Proteomes" id="UP000248714"/>
    </source>
</evidence>
<feature type="domain" description="Peptidase M48" evidence="8">
    <location>
        <begin position="116"/>
        <end position="277"/>
    </location>
</feature>
<evidence type="ECO:0000259" key="8">
    <source>
        <dbReference type="Pfam" id="PF01435"/>
    </source>
</evidence>
<dbReference type="Proteomes" id="UP000248714">
    <property type="component" value="Unassembled WGS sequence"/>
</dbReference>
<dbReference type="Pfam" id="PF01435">
    <property type="entry name" value="Peptidase_M48"/>
    <property type="match status" value="1"/>
</dbReference>
<evidence type="ECO:0000256" key="2">
    <source>
        <dbReference type="ARBA" id="ARBA00022670"/>
    </source>
</evidence>
<evidence type="ECO:0000313" key="10">
    <source>
        <dbReference type="EMBL" id="RAS61859.1"/>
    </source>
</evidence>